<feature type="transmembrane region" description="Helical" evidence="9">
    <location>
        <begin position="323"/>
        <end position="347"/>
    </location>
</feature>
<keyword evidence="3 9" id="KW-1003">Cell membrane</keyword>
<evidence type="ECO:0000313" key="14">
    <source>
        <dbReference type="EMBL" id="RHL47669.1"/>
    </source>
</evidence>
<sequence length="408" mass="43232">MKKLWNKWTDIALVKRILVGLILGAILGIAVPGATGIAILGDVFVSALKAIAPLLVFFLVISSLCNAGKSHGGVIKTVIILYMFSTVLAAVIAVFASMAFPVKLTLATAATTDAAAPQGIVEVLNNLLLNLVANPVSSLVNANYVGILMWAILLGLAFRAANNMTQNVLKDVADGISTVVTWIINMAPFGIFGLVFNTVSTNGLDIFTTYGKLLLLLVGCMLFIYFVTNPLLVYWCIRKNPYPLIFHCLKRSALTAFFTRSSAANIPVNMKVCEEMGLDRDTYSVTIPLGATINMDGAAITITVMTMATAFTLGIHVDIPTAIILSLLAALSACGASGVAGGSLLLIPMACSLFGISDDVSMQVVAVGFIIGVIQDSVETALNSSSDLLLSASAEFRQWRLEGKEIKF</sequence>
<gene>
    <name evidence="9 10" type="primary">sstT</name>
    <name evidence="14" type="ORF">DW021_08285</name>
    <name evidence="13" type="ORF">DW040_15300</name>
    <name evidence="12" type="ORF">DW859_04025</name>
    <name evidence="11" type="ORF">DXB81_12215</name>
    <name evidence="10" type="ORF">ERS852394_01441</name>
</gene>
<dbReference type="PANTHER" id="PTHR42865:SF8">
    <property type="entry name" value="SERINE_THREONINE TRANSPORTER SSTT"/>
    <property type="match status" value="1"/>
</dbReference>
<dbReference type="AlphaFoldDB" id="A0A174C3Z6"/>
<dbReference type="PRINTS" id="PR00173">
    <property type="entry name" value="EDTRNSPORT"/>
</dbReference>
<evidence type="ECO:0000256" key="4">
    <source>
        <dbReference type="ARBA" id="ARBA00022692"/>
    </source>
</evidence>
<keyword evidence="6 9" id="KW-0029">Amino-acid transport</keyword>
<keyword evidence="5 9" id="KW-0769">Symport</keyword>
<dbReference type="Gene3D" id="1.10.3860.10">
    <property type="entry name" value="Sodium:dicarboxylate symporter"/>
    <property type="match status" value="1"/>
</dbReference>
<proteinExistence type="inferred from homology"/>
<dbReference type="GeneID" id="79804936"/>
<evidence type="ECO:0000256" key="5">
    <source>
        <dbReference type="ARBA" id="ARBA00022847"/>
    </source>
</evidence>
<accession>A0A174C3Z6</accession>
<feature type="transmembrane region" description="Helical" evidence="9">
    <location>
        <begin position="47"/>
        <end position="67"/>
    </location>
</feature>
<feature type="transmembrane region" description="Helical" evidence="9">
    <location>
        <begin position="214"/>
        <end position="237"/>
    </location>
</feature>
<dbReference type="Proteomes" id="UP000285897">
    <property type="component" value="Unassembled WGS sequence"/>
</dbReference>
<comment type="subcellular location">
    <subcellularLocation>
        <location evidence="9">Cell membrane</location>
        <topology evidence="9">Multi-pass membrane protein</topology>
    </subcellularLocation>
    <subcellularLocation>
        <location evidence="1">Membrane</location>
        <topology evidence="1">Multi-pass membrane protein</topology>
    </subcellularLocation>
</comment>
<keyword evidence="2 9" id="KW-0813">Transport</keyword>
<dbReference type="GO" id="GO:0005886">
    <property type="term" value="C:plasma membrane"/>
    <property type="evidence" value="ECO:0007669"/>
    <property type="project" value="UniProtKB-SubCell"/>
</dbReference>
<dbReference type="EMBL" id="CYZD01000005">
    <property type="protein sequence ID" value="CUO07864.1"/>
    <property type="molecule type" value="Genomic_DNA"/>
</dbReference>
<dbReference type="Proteomes" id="UP000265808">
    <property type="component" value="Unassembled WGS sequence"/>
</dbReference>
<reference evidence="10 15" key="1">
    <citation type="submission" date="2015-09" db="EMBL/GenBank/DDBJ databases">
        <authorList>
            <consortium name="Pathogen Informatics"/>
        </authorList>
    </citation>
    <scope>NUCLEOTIDE SEQUENCE [LARGE SCALE GENOMIC DNA]</scope>
    <source>
        <strain evidence="10 15">2789STDY5608837</strain>
    </source>
</reference>
<evidence type="ECO:0000256" key="1">
    <source>
        <dbReference type="ARBA" id="ARBA00004141"/>
    </source>
</evidence>
<dbReference type="InterPro" id="IPR001991">
    <property type="entry name" value="Na-dicarboxylate_symporter"/>
</dbReference>
<evidence type="ECO:0000256" key="7">
    <source>
        <dbReference type="ARBA" id="ARBA00022989"/>
    </source>
</evidence>
<evidence type="ECO:0000256" key="6">
    <source>
        <dbReference type="ARBA" id="ARBA00022970"/>
    </source>
</evidence>
<evidence type="ECO:0000313" key="12">
    <source>
        <dbReference type="EMBL" id="RHC09157.1"/>
    </source>
</evidence>
<keyword evidence="4 9" id="KW-0812">Transmembrane</keyword>
<dbReference type="EMBL" id="QROS01000005">
    <property type="protein sequence ID" value="RHL47669.1"/>
    <property type="molecule type" value="Genomic_DNA"/>
</dbReference>
<dbReference type="RefSeq" id="WP_005424958.1">
    <property type="nucleotide sequence ID" value="NZ_CABJDZ010000008.1"/>
</dbReference>
<keyword evidence="8 9" id="KW-0472">Membrane</keyword>
<feature type="transmembrane region" description="Helical" evidence="9">
    <location>
        <begin position="21"/>
        <end position="41"/>
    </location>
</feature>
<reference evidence="16 17" key="2">
    <citation type="submission" date="2018-08" db="EMBL/GenBank/DDBJ databases">
        <title>A genome reference for cultivated species of the human gut microbiota.</title>
        <authorList>
            <person name="Zou Y."/>
            <person name="Xue W."/>
            <person name="Luo G."/>
        </authorList>
    </citation>
    <scope>NUCLEOTIDE SEQUENCE [LARGE SCALE GENOMIC DNA]</scope>
    <source>
        <strain evidence="14 19">AF37-6AC</strain>
        <strain evidence="13 18">AF39-4</strain>
        <strain evidence="12 17">AM37-4AC</strain>
        <strain evidence="11 16">OM06-11AA</strain>
    </source>
</reference>
<evidence type="ECO:0000313" key="16">
    <source>
        <dbReference type="Proteomes" id="UP000261222"/>
    </source>
</evidence>
<dbReference type="Pfam" id="PF00375">
    <property type="entry name" value="SDF"/>
    <property type="match status" value="1"/>
</dbReference>
<dbReference type="GO" id="GO:0005295">
    <property type="term" value="F:neutral L-amino acid:sodium symporter activity"/>
    <property type="evidence" value="ECO:0007669"/>
    <property type="project" value="TreeGrafter"/>
</dbReference>
<comment type="similarity">
    <text evidence="9">Belongs to the dicarboxylate/amino acid:cation symporter (DAACS) (TC 2.A.23) family.</text>
</comment>
<dbReference type="InterPro" id="IPR036458">
    <property type="entry name" value="Na:dicarbo_symporter_sf"/>
</dbReference>
<evidence type="ECO:0000313" key="18">
    <source>
        <dbReference type="Proteomes" id="UP000284267"/>
    </source>
</evidence>
<dbReference type="EMBL" id="QSUB01000005">
    <property type="protein sequence ID" value="RGN03902.1"/>
    <property type="molecule type" value="Genomic_DNA"/>
</dbReference>
<dbReference type="Proteomes" id="UP000284267">
    <property type="component" value="Unassembled WGS sequence"/>
</dbReference>
<dbReference type="EMBL" id="QROE01000008">
    <property type="protein sequence ID" value="RHK92805.1"/>
    <property type="molecule type" value="Genomic_DNA"/>
</dbReference>
<comment type="function">
    <text evidence="9">Involved in the import of serine and threonine into the cell, with the concomitant import of sodium (symport system).</text>
</comment>
<organism evidence="10 15">
    <name type="scientific">Blautia obeum</name>
    <dbReference type="NCBI Taxonomy" id="40520"/>
    <lineage>
        <taxon>Bacteria</taxon>
        <taxon>Bacillati</taxon>
        <taxon>Bacillota</taxon>
        <taxon>Clostridia</taxon>
        <taxon>Lachnospirales</taxon>
        <taxon>Lachnospiraceae</taxon>
        <taxon>Blautia</taxon>
    </lineage>
</organism>
<dbReference type="Proteomes" id="UP000261222">
    <property type="component" value="Unassembled WGS sequence"/>
</dbReference>
<dbReference type="GO" id="GO:0015826">
    <property type="term" value="P:threonine transport"/>
    <property type="evidence" value="ECO:0007669"/>
    <property type="project" value="InterPro"/>
</dbReference>
<evidence type="ECO:0000313" key="17">
    <source>
        <dbReference type="Proteomes" id="UP000265808"/>
    </source>
</evidence>
<name>A0A174C3Z6_9FIRM</name>
<evidence type="ECO:0000313" key="11">
    <source>
        <dbReference type="EMBL" id="RGN03902.1"/>
    </source>
</evidence>
<feature type="transmembrane region" description="Helical" evidence="9">
    <location>
        <begin position="142"/>
        <end position="160"/>
    </location>
</feature>
<dbReference type="SUPFAM" id="SSF118215">
    <property type="entry name" value="Proton glutamate symport protein"/>
    <property type="match status" value="1"/>
</dbReference>
<evidence type="ECO:0000313" key="15">
    <source>
        <dbReference type="Proteomes" id="UP000095409"/>
    </source>
</evidence>
<evidence type="ECO:0000256" key="9">
    <source>
        <dbReference type="HAMAP-Rule" id="MF_01582"/>
    </source>
</evidence>
<protein>
    <recommendedName>
        <fullName evidence="9">Serine/threonine transporter SstT</fullName>
    </recommendedName>
    <alternativeName>
        <fullName evidence="9">Na(+)/serine-threonine symporter</fullName>
    </alternativeName>
</protein>
<keyword evidence="7 9" id="KW-1133">Transmembrane helix</keyword>
<dbReference type="InterPro" id="IPR023025">
    <property type="entry name" value="Ser_Thr_transp_SstT"/>
</dbReference>
<dbReference type="GO" id="GO:0032329">
    <property type="term" value="P:serine transport"/>
    <property type="evidence" value="ECO:0007669"/>
    <property type="project" value="InterPro"/>
</dbReference>
<comment type="catalytic activity">
    <reaction evidence="9">
        <text>L-serine(in) + Na(+)(in) = L-serine(out) + Na(+)(out)</text>
        <dbReference type="Rhea" id="RHEA:29575"/>
        <dbReference type="ChEBI" id="CHEBI:29101"/>
        <dbReference type="ChEBI" id="CHEBI:33384"/>
    </reaction>
</comment>
<evidence type="ECO:0000313" key="13">
    <source>
        <dbReference type="EMBL" id="RHK92805.1"/>
    </source>
</evidence>
<feature type="transmembrane region" description="Helical" evidence="9">
    <location>
        <begin position="297"/>
        <end position="317"/>
    </location>
</feature>
<dbReference type="NCBIfam" id="NF010151">
    <property type="entry name" value="PRK13628.1"/>
    <property type="match status" value="1"/>
</dbReference>
<dbReference type="FunFam" id="1.10.3860.10:FF:000003">
    <property type="entry name" value="Serine/threonine transporter sstT"/>
    <property type="match status" value="1"/>
</dbReference>
<dbReference type="PANTHER" id="PTHR42865">
    <property type="entry name" value="PROTON/GLUTAMATE-ASPARTATE SYMPORTER"/>
    <property type="match status" value="1"/>
</dbReference>
<feature type="transmembrane region" description="Helical" evidence="9">
    <location>
        <begin position="172"/>
        <end position="194"/>
    </location>
</feature>
<evidence type="ECO:0000313" key="10">
    <source>
        <dbReference type="EMBL" id="CUO07864.1"/>
    </source>
</evidence>
<evidence type="ECO:0000313" key="19">
    <source>
        <dbReference type="Proteomes" id="UP000285897"/>
    </source>
</evidence>
<evidence type="ECO:0000256" key="8">
    <source>
        <dbReference type="ARBA" id="ARBA00023136"/>
    </source>
</evidence>
<feature type="transmembrane region" description="Helical" evidence="9">
    <location>
        <begin position="79"/>
        <end position="100"/>
    </location>
</feature>
<dbReference type="HAMAP" id="MF_01582">
    <property type="entry name" value="Ser_Thr_transp_SstT"/>
    <property type="match status" value="1"/>
</dbReference>
<comment type="catalytic activity">
    <reaction evidence="9">
        <text>L-threonine(in) + Na(+)(in) = L-threonine(out) + Na(+)(out)</text>
        <dbReference type="Rhea" id="RHEA:69999"/>
        <dbReference type="ChEBI" id="CHEBI:29101"/>
        <dbReference type="ChEBI" id="CHEBI:57926"/>
    </reaction>
</comment>
<dbReference type="Proteomes" id="UP000095409">
    <property type="component" value="Unassembled WGS sequence"/>
</dbReference>
<evidence type="ECO:0000256" key="2">
    <source>
        <dbReference type="ARBA" id="ARBA00022448"/>
    </source>
</evidence>
<dbReference type="EMBL" id="QSHL01000002">
    <property type="protein sequence ID" value="RHC09157.1"/>
    <property type="molecule type" value="Genomic_DNA"/>
</dbReference>
<evidence type="ECO:0000256" key="3">
    <source>
        <dbReference type="ARBA" id="ARBA00022475"/>
    </source>
</evidence>